<evidence type="ECO:0000256" key="4">
    <source>
        <dbReference type="SAM" id="MobiDB-lite"/>
    </source>
</evidence>
<gene>
    <name evidence="6" type="ORF">GBAR_LOCUS6199</name>
</gene>
<evidence type="ECO:0000313" key="6">
    <source>
        <dbReference type="EMBL" id="CAI8009156.1"/>
    </source>
</evidence>
<evidence type="ECO:0000256" key="3">
    <source>
        <dbReference type="PROSITE-ProRule" id="PRU00192"/>
    </source>
</evidence>
<keyword evidence="1 3" id="KW-0728">SH3 domain</keyword>
<dbReference type="Proteomes" id="UP001174909">
    <property type="component" value="Unassembled WGS sequence"/>
</dbReference>
<dbReference type="PANTHER" id="PTHR15706">
    <property type="entry name" value="SH3 MULTIPLE DOMAIN"/>
    <property type="match status" value="1"/>
</dbReference>
<dbReference type="Gene3D" id="2.30.30.40">
    <property type="entry name" value="SH3 Domains"/>
    <property type="match status" value="3"/>
</dbReference>
<reference evidence="6" key="1">
    <citation type="submission" date="2023-03" db="EMBL/GenBank/DDBJ databases">
        <authorList>
            <person name="Steffen K."/>
            <person name="Cardenas P."/>
        </authorList>
    </citation>
    <scope>NUCLEOTIDE SEQUENCE</scope>
</reference>
<feature type="domain" description="SH3" evidence="5">
    <location>
        <begin position="1"/>
        <end position="60"/>
    </location>
</feature>
<keyword evidence="2" id="KW-0677">Repeat</keyword>
<dbReference type="PROSITE" id="PS50002">
    <property type="entry name" value="SH3"/>
    <property type="match status" value="2"/>
</dbReference>
<proteinExistence type="predicted"/>
<dbReference type="InterPro" id="IPR036028">
    <property type="entry name" value="SH3-like_dom_sf"/>
</dbReference>
<keyword evidence="7" id="KW-1185">Reference proteome</keyword>
<dbReference type="EMBL" id="CASHTH010000929">
    <property type="protein sequence ID" value="CAI8009156.1"/>
    <property type="molecule type" value="Genomic_DNA"/>
</dbReference>
<name>A0AA35RF15_GEOBA</name>
<dbReference type="Pfam" id="PF00018">
    <property type="entry name" value="SH3_1"/>
    <property type="match status" value="1"/>
</dbReference>
<dbReference type="AlphaFoldDB" id="A0AA35RF15"/>
<evidence type="ECO:0000313" key="7">
    <source>
        <dbReference type="Proteomes" id="UP001174909"/>
    </source>
</evidence>
<feature type="domain" description="SH3" evidence="5">
    <location>
        <begin position="333"/>
        <end position="394"/>
    </location>
</feature>
<dbReference type="InterPro" id="IPR051228">
    <property type="entry name" value="NADPH_Oxidase/PX-Domain"/>
</dbReference>
<accession>A0AA35RF15</accession>
<dbReference type="GO" id="GO:0016176">
    <property type="term" value="F:superoxide-generating NADPH oxidase activator activity"/>
    <property type="evidence" value="ECO:0007669"/>
    <property type="project" value="TreeGrafter"/>
</dbReference>
<dbReference type="SMART" id="SM00326">
    <property type="entry name" value="SH3"/>
    <property type="match status" value="2"/>
</dbReference>
<dbReference type="GO" id="GO:0042554">
    <property type="term" value="P:superoxide anion generation"/>
    <property type="evidence" value="ECO:0007669"/>
    <property type="project" value="TreeGrafter"/>
</dbReference>
<evidence type="ECO:0000259" key="5">
    <source>
        <dbReference type="PROSITE" id="PS50002"/>
    </source>
</evidence>
<dbReference type="PANTHER" id="PTHR15706:SF2">
    <property type="entry name" value="SH3 AND PX DOMAIN-CONTAINING PROTEIN 2A"/>
    <property type="match status" value="1"/>
</dbReference>
<dbReference type="GO" id="GO:0005737">
    <property type="term" value="C:cytoplasm"/>
    <property type="evidence" value="ECO:0007669"/>
    <property type="project" value="TreeGrafter"/>
</dbReference>
<evidence type="ECO:0000256" key="2">
    <source>
        <dbReference type="ARBA" id="ARBA00022737"/>
    </source>
</evidence>
<protein>
    <submittedName>
        <fullName evidence="6">SH3 and PX domain-containing protein 2A</fullName>
    </submittedName>
</protein>
<sequence length="469" mass="51299">MEDFVSQTEGFLTVRKGQLVEVLDQGGGGGNWLVVALASAPGDLEDEGFLPARCLQPASKMGVSRPSPTDTASSRYGDKTTPHSSHDQLKYPSDRGSHDTRSSAITSSSKRSGRSQQLISQLVEDVYYSCEDTPQSTANEGLLSLAYGQSVEVLDASGGDLWLVKTTDTASGKTSEGLVQRFWLTPKPPPPRENVTLVQNGTEPHPPHQNGDTGMSELQPGRDTDRVQLRGHPLPTSSAPAAVLPGTLFGVYEPPKSMIFGKPEVNEGDIPVIEDSIKISTPTTKQAPPMILEQAPTPHKSEEEAKTATAADDELQRLQVASVNSQVQLDNFDPVEMYVAIADFDAAEDSNISLRAGEHVQLMDSSRSDWWLVSLPESGLSGWVPADYLEKKTLELEGRVASPRPEPFHDETGEIERVLKRGHRLSQIQLSRHRLYQSPFLATPPNTVPKNPHQLKWRGSSPSQCRMWR</sequence>
<dbReference type="CDD" id="cd11856">
    <property type="entry name" value="SH3_p47phox_like"/>
    <property type="match status" value="1"/>
</dbReference>
<evidence type="ECO:0000256" key="1">
    <source>
        <dbReference type="ARBA" id="ARBA00022443"/>
    </source>
</evidence>
<dbReference type="SUPFAM" id="SSF50044">
    <property type="entry name" value="SH3-domain"/>
    <property type="match status" value="2"/>
</dbReference>
<organism evidence="6 7">
    <name type="scientific">Geodia barretti</name>
    <name type="common">Barrett's horny sponge</name>
    <dbReference type="NCBI Taxonomy" id="519541"/>
    <lineage>
        <taxon>Eukaryota</taxon>
        <taxon>Metazoa</taxon>
        <taxon>Porifera</taxon>
        <taxon>Demospongiae</taxon>
        <taxon>Heteroscleromorpha</taxon>
        <taxon>Tetractinellida</taxon>
        <taxon>Astrophorina</taxon>
        <taxon>Geodiidae</taxon>
        <taxon>Geodia</taxon>
    </lineage>
</organism>
<feature type="compositionally biased region" description="Basic and acidic residues" evidence="4">
    <location>
        <begin position="76"/>
        <end position="101"/>
    </location>
</feature>
<feature type="compositionally biased region" description="Polar residues" evidence="4">
    <location>
        <begin position="460"/>
        <end position="469"/>
    </location>
</feature>
<dbReference type="InterPro" id="IPR001452">
    <property type="entry name" value="SH3_domain"/>
</dbReference>
<comment type="caution">
    <text evidence="6">The sequence shown here is derived from an EMBL/GenBank/DDBJ whole genome shotgun (WGS) entry which is preliminary data.</text>
</comment>
<feature type="region of interest" description="Disordered" evidence="4">
    <location>
        <begin position="59"/>
        <end position="116"/>
    </location>
</feature>
<feature type="region of interest" description="Disordered" evidence="4">
    <location>
        <begin position="441"/>
        <end position="469"/>
    </location>
</feature>